<keyword evidence="3" id="KW-0378">Hydrolase</keyword>
<dbReference type="SUPFAM" id="SSF50156">
    <property type="entry name" value="PDZ domain-like"/>
    <property type="match status" value="2"/>
</dbReference>
<evidence type="ECO:0000256" key="1">
    <source>
        <dbReference type="ARBA" id="ARBA00010541"/>
    </source>
</evidence>
<reference evidence="8" key="1">
    <citation type="journal article" date="2019" name="Int. J. Syst. Evol. Microbiol.">
        <title>The Global Catalogue of Microorganisms (GCM) 10K type strain sequencing project: providing services to taxonomists for standard genome sequencing and annotation.</title>
        <authorList>
            <consortium name="The Broad Institute Genomics Platform"/>
            <consortium name="The Broad Institute Genome Sequencing Center for Infectious Disease"/>
            <person name="Wu L."/>
            <person name="Ma J."/>
        </authorList>
    </citation>
    <scope>NUCLEOTIDE SEQUENCE [LARGE SCALE GENOMIC DNA]</scope>
    <source>
        <strain evidence="8">JCM 13476</strain>
    </source>
</reference>
<feature type="domain" description="PDZ" evidence="6">
    <location>
        <begin position="272"/>
        <end position="348"/>
    </location>
</feature>
<dbReference type="Gene3D" id="2.40.10.120">
    <property type="match status" value="1"/>
</dbReference>
<dbReference type="RefSeq" id="WP_167175955.1">
    <property type="nucleotide sequence ID" value="NZ_BAAAEJ010000003.1"/>
</dbReference>
<evidence type="ECO:0000256" key="5">
    <source>
        <dbReference type="SAM" id="SignalP"/>
    </source>
</evidence>
<evidence type="ECO:0000313" key="8">
    <source>
        <dbReference type="Proteomes" id="UP001500791"/>
    </source>
</evidence>
<keyword evidence="5" id="KW-0732">Signal</keyword>
<sequence>MSSRCLPVARKRGASLSVALPALMVAVVACAGWSSQAVAQSGTGGMTYDARRGVYSFASGIEHALPAVVKVTTMGRASSGMEDGPKALQGGSGVIIDAANGIVITNHHVIDGGRNFTIDLPDGRFLDAELVGADEDTDIAVLRVRGSGLAQVAQVNSDDLQTGDLAFAVGYPLGLDQTLTMGVISGLNRTGRGDTIEDYIQTDAAVNSGNSGGPLLDSRGRLIGINTAILSGGMGGGNDGIAFAVPTRIMRFVVDQILAHGEVKRGQVGLVVGSLTAPRARELGLNIVRGAVVHDVIPGSSAEKAGLKRGDVIVSLQDRPMSNGGSVQASVGITTAGTRLPVVYLRDGREARTALTVEAPVGGKTYLGQSEAIARGMTVKPVSGKMQVQVVEAGSLAASAGIKAGDVITRINDTAVDSLATFGQLVQGQDKLVITLDRDGEEQRFELAR</sequence>
<name>A0ABP3HTP6_9CAUL</name>
<evidence type="ECO:0000313" key="7">
    <source>
        <dbReference type="EMBL" id="GAA0380155.1"/>
    </source>
</evidence>
<dbReference type="InterPro" id="IPR036034">
    <property type="entry name" value="PDZ_sf"/>
</dbReference>
<dbReference type="InterPro" id="IPR001478">
    <property type="entry name" value="PDZ"/>
</dbReference>
<protein>
    <submittedName>
        <fullName evidence="7">Serine endoprotease DegQ</fullName>
    </submittedName>
</protein>
<dbReference type="Pfam" id="PF17820">
    <property type="entry name" value="PDZ_6"/>
    <property type="match status" value="1"/>
</dbReference>
<dbReference type="PROSITE" id="PS50106">
    <property type="entry name" value="PDZ"/>
    <property type="match status" value="1"/>
</dbReference>
<evidence type="ECO:0000256" key="2">
    <source>
        <dbReference type="ARBA" id="ARBA00022670"/>
    </source>
</evidence>
<dbReference type="InterPro" id="IPR009003">
    <property type="entry name" value="Peptidase_S1_PA"/>
</dbReference>
<accession>A0ABP3HTP6</accession>
<dbReference type="PANTHER" id="PTHR22939">
    <property type="entry name" value="SERINE PROTEASE FAMILY S1C HTRA-RELATED"/>
    <property type="match status" value="1"/>
</dbReference>
<keyword evidence="4" id="KW-0720">Serine protease</keyword>
<proteinExistence type="inferred from homology"/>
<dbReference type="Pfam" id="PF13180">
    <property type="entry name" value="PDZ_2"/>
    <property type="match status" value="1"/>
</dbReference>
<keyword evidence="2" id="KW-0645">Protease</keyword>
<evidence type="ECO:0000256" key="4">
    <source>
        <dbReference type="ARBA" id="ARBA00022825"/>
    </source>
</evidence>
<dbReference type="PROSITE" id="PS51257">
    <property type="entry name" value="PROKAR_LIPOPROTEIN"/>
    <property type="match status" value="1"/>
</dbReference>
<dbReference type="SUPFAM" id="SSF50494">
    <property type="entry name" value="Trypsin-like serine proteases"/>
    <property type="match status" value="1"/>
</dbReference>
<dbReference type="SMART" id="SM00228">
    <property type="entry name" value="PDZ"/>
    <property type="match status" value="2"/>
</dbReference>
<feature type="chain" id="PRO_5047515282" evidence="5">
    <location>
        <begin position="32"/>
        <end position="449"/>
    </location>
</feature>
<dbReference type="Proteomes" id="UP001500791">
    <property type="component" value="Unassembled WGS sequence"/>
</dbReference>
<dbReference type="InterPro" id="IPR001940">
    <property type="entry name" value="Peptidase_S1C"/>
</dbReference>
<feature type="signal peptide" evidence="5">
    <location>
        <begin position="1"/>
        <end position="31"/>
    </location>
</feature>
<dbReference type="EMBL" id="BAAAEJ010000003">
    <property type="protein sequence ID" value="GAA0380155.1"/>
    <property type="molecule type" value="Genomic_DNA"/>
</dbReference>
<keyword evidence="8" id="KW-1185">Reference proteome</keyword>
<dbReference type="InterPro" id="IPR041489">
    <property type="entry name" value="PDZ_6"/>
</dbReference>
<dbReference type="PANTHER" id="PTHR22939:SF129">
    <property type="entry name" value="SERINE PROTEASE HTRA2, MITOCHONDRIAL"/>
    <property type="match status" value="1"/>
</dbReference>
<evidence type="ECO:0000256" key="3">
    <source>
        <dbReference type="ARBA" id="ARBA00022801"/>
    </source>
</evidence>
<organism evidence="7 8">
    <name type="scientific">Brevundimonas terrae</name>
    <dbReference type="NCBI Taxonomy" id="363631"/>
    <lineage>
        <taxon>Bacteria</taxon>
        <taxon>Pseudomonadati</taxon>
        <taxon>Pseudomonadota</taxon>
        <taxon>Alphaproteobacteria</taxon>
        <taxon>Caulobacterales</taxon>
        <taxon>Caulobacteraceae</taxon>
        <taxon>Brevundimonas</taxon>
    </lineage>
</organism>
<dbReference type="PRINTS" id="PR00834">
    <property type="entry name" value="PROTEASES2C"/>
</dbReference>
<evidence type="ECO:0000259" key="6">
    <source>
        <dbReference type="PROSITE" id="PS50106"/>
    </source>
</evidence>
<gene>
    <name evidence="7" type="primary">degQ</name>
    <name evidence="7" type="ORF">GCM10009093_03940</name>
</gene>
<dbReference type="Pfam" id="PF13365">
    <property type="entry name" value="Trypsin_2"/>
    <property type="match status" value="1"/>
</dbReference>
<comment type="similarity">
    <text evidence="1">Belongs to the peptidase S1C family.</text>
</comment>
<comment type="caution">
    <text evidence="7">The sequence shown here is derived from an EMBL/GenBank/DDBJ whole genome shotgun (WGS) entry which is preliminary data.</text>
</comment>
<dbReference type="Gene3D" id="2.30.42.10">
    <property type="match status" value="2"/>
</dbReference>